<dbReference type="InterPro" id="IPR050792">
    <property type="entry name" value="ADP-ribosylglycohydrolase"/>
</dbReference>
<dbReference type="GO" id="GO:0016787">
    <property type="term" value="F:hydrolase activity"/>
    <property type="evidence" value="ECO:0007669"/>
    <property type="project" value="UniProtKB-KW"/>
</dbReference>
<dbReference type="SUPFAM" id="SSF101478">
    <property type="entry name" value="ADP-ribosylglycohydrolase"/>
    <property type="match status" value="1"/>
</dbReference>
<evidence type="ECO:0000313" key="1">
    <source>
        <dbReference type="EMBL" id="QPG06169.1"/>
    </source>
</evidence>
<dbReference type="PANTHER" id="PTHR16222:SF34">
    <property type="entry name" value="ADP-RIBOSYLGLYCOHYDROLASE"/>
    <property type="match status" value="1"/>
</dbReference>
<organism evidence="1 2">
    <name type="scientific">Salinimonas marina</name>
    <dbReference type="NCBI Taxonomy" id="2785918"/>
    <lineage>
        <taxon>Bacteria</taxon>
        <taxon>Pseudomonadati</taxon>
        <taxon>Pseudomonadota</taxon>
        <taxon>Gammaproteobacteria</taxon>
        <taxon>Alteromonadales</taxon>
        <taxon>Alteromonadaceae</taxon>
        <taxon>Alteromonas/Salinimonas group</taxon>
        <taxon>Salinimonas</taxon>
    </lineage>
</organism>
<dbReference type="Pfam" id="PF03747">
    <property type="entry name" value="ADP_ribosyl_GH"/>
    <property type="match status" value="1"/>
</dbReference>
<dbReference type="Gene3D" id="1.10.4080.10">
    <property type="entry name" value="ADP-ribosylation/Crystallin J1"/>
    <property type="match status" value="1"/>
</dbReference>
<protein>
    <submittedName>
        <fullName evidence="1">ADP-ribosylglycohydrolase family protein</fullName>
    </submittedName>
</protein>
<sequence>MGDILRERVVAALKNAFIADALAMPVHWFYNPADILKVFPNGIRHFEDAPSFHPSSIMSLHATTQGGRARDSAPSEKYIVGDVILKGKQQFWSGANQHYHQGMKAGENTLNAQCARVLLRALSHRYDRDTFLQNYISFMCADPPLHPDTYAESYHRGFFANLVAGKPAHLCGAVTHDTPSVGGLVSITPLALIEALHGAGLEQLQQITRRHLLLTHPSEALATVSDFYVELLFRLLHRDEQSPSQILQDIALRSANLSLKKLIAKQRSDIEVVGHHYSSACYISNAWPSVLYFAYRYSEDGKKALLANTNVGGDNVHRGFVLGAIMGLIEQTSPASLFEHLTEANTIEQEIIAACDNRFKQTD</sequence>
<dbReference type="RefSeq" id="WP_195811246.1">
    <property type="nucleotide sequence ID" value="NZ_CP064795.1"/>
</dbReference>
<accession>A0A7S9HDI2</accession>
<dbReference type="AlphaFoldDB" id="A0A7S9HDI2"/>
<gene>
    <name evidence="1" type="ORF">IT774_02830</name>
</gene>
<keyword evidence="1" id="KW-0378">Hydrolase</keyword>
<dbReference type="PANTHER" id="PTHR16222">
    <property type="entry name" value="ADP-RIBOSYLGLYCOHYDROLASE"/>
    <property type="match status" value="1"/>
</dbReference>
<dbReference type="InterPro" id="IPR005502">
    <property type="entry name" value="Ribosyl_crysJ1"/>
</dbReference>
<dbReference type="Proteomes" id="UP000595095">
    <property type="component" value="Chromosome"/>
</dbReference>
<evidence type="ECO:0000313" key="2">
    <source>
        <dbReference type="Proteomes" id="UP000595095"/>
    </source>
</evidence>
<reference evidence="1 2" key="1">
    <citation type="submission" date="2020-11" db="EMBL/GenBank/DDBJ databases">
        <title>Complete genome sequence for Salinimonas sp. strain G2-b.</title>
        <authorList>
            <person name="Park S.-J."/>
        </authorList>
    </citation>
    <scope>NUCLEOTIDE SEQUENCE [LARGE SCALE GENOMIC DNA]</scope>
    <source>
        <strain evidence="1 2">G2-b</strain>
    </source>
</reference>
<name>A0A7S9HDI2_9ALTE</name>
<proteinExistence type="predicted"/>
<dbReference type="EMBL" id="CP064795">
    <property type="protein sequence ID" value="QPG06169.1"/>
    <property type="molecule type" value="Genomic_DNA"/>
</dbReference>
<dbReference type="InterPro" id="IPR036705">
    <property type="entry name" value="Ribosyl_crysJ1_sf"/>
</dbReference>
<keyword evidence="2" id="KW-1185">Reference proteome</keyword>
<dbReference type="KEGG" id="smaa:IT774_02830"/>